<gene>
    <name evidence="1" type="ORF">GGR14_001733</name>
</gene>
<comment type="caution">
    <text evidence="1">The sequence shown here is derived from an EMBL/GenBank/DDBJ whole genome shotgun (WGS) entry which is preliminary data.</text>
</comment>
<keyword evidence="2" id="KW-1185">Reference proteome</keyword>
<accession>A0A7W6HX42</accession>
<dbReference type="EMBL" id="JACIES010000003">
    <property type="protein sequence ID" value="MBB4025949.1"/>
    <property type="molecule type" value="Genomic_DNA"/>
</dbReference>
<dbReference type="Proteomes" id="UP000546007">
    <property type="component" value="Unassembled WGS sequence"/>
</dbReference>
<proteinExistence type="predicted"/>
<evidence type="ECO:0000313" key="1">
    <source>
        <dbReference type="EMBL" id="MBB4025949.1"/>
    </source>
</evidence>
<sequence length="52" mass="5991">MRTLPHLISQLLQIYNIFLQKSNILPFYSYDGVDRLVTLGSEMVNTFAKVAM</sequence>
<protein>
    <submittedName>
        <fullName evidence="1">Uncharacterized protein</fullName>
    </submittedName>
</protein>
<organism evidence="1 2">
    <name type="scientific">Butyricimonas faecihominis</name>
    <dbReference type="NCBI Taxonomy" id="1472416"/>
    <lineage>
        <taxon>Bacteria</taxon>
        <taxon>Pseudomonadati</taxon>
        <taxon>Bacteroidota</taxon>
        <taxon>Bacteroidia</taxon>
        <taxon>Bacteroidales</taxon>
        <taxon>Odoribacteraceae</taxon>
        <taxon>Butyricimonas</taxon>
    </lineage>
</organism>
<dbReference type="AlphaFoldDB" id="A0A7W6HX42"/>
<name>A0A7W6HX42_9BACT</name>
<reference evidence="1 2" key="1">
    <citation type="submission" date="2020-08" db="EMBL/GenBank/DDBJ databases">
        <title>Genomic Encyclopedia of Type Strains, Phase IV (KMG-IV): sequencing the most valuable type-strain genomes for metagenomic binning, comparative biology and taxonomic classification.</title>
        <authorList>
            <person name="Goeker M."/>
        </authorList>
    </citation>
    <scope>NUCLEOTIDE SEQUENCE [LARGE SCALE GENOMIC DNA]</scope>
    <source>
        <strain evidence="1 2">DSM 105721</strain>
    </source>
</reference>
<evidence type="ECO:0000313" key="2">
    <source>
        <dbReference type="Proteomes" id="UP000546007"/>
    </source>
</evidence>